<dbReference type="EMBL" id="SWVK01000031">
    <property type="protein sequence ID" value="NFN36764.1"/>
    <property type="molecule type" value="Genomic_DNA"/>
</dbReference>
<evidence type="ECO:0000313" key="2">
    <source>
        <dbReference type="Proteomes" id="UP000473681"/>
    </source>
</evidence>
<protein>
    <submittedName>
        <fullName evidence="1">Uncharacterized protein</fullName>
    </submittedName>
</protein>
<comment type="caution">
    <text evidence="1">The sequence shown here is derived from an EMBL/GenBank/DDBJ whole genome shotgun (WGS) entry which is preliminary data.</text>
</comment>
<organism evidence="1 2">
    <name type="scientific">Clostridium botulinum</name>
    <dbReference type="NCBI Taxonomy" id="1491"/>
    <lineage>
        <taxon>Bacteria</taxon>
        <taxon>Bacillati</taxon>
        <taxon>Bacillota</taxon>
        <taxon>Clostridia</taxon>
        <taxon>Eubacteriales</taxon>
        <taxon>Clostridiaceae</taxon>
        <taxon>Clostridium</taxon>
    </lineage>
</organism>
<name>A0A6B4FHF1_CLOBO</name>
<dbReference type="AlphaFoldDB" id="A0A6B4FHF1"/>
<dbReference type="Proteomes" id="UP000473681">
    <property type="component" value="Unassembled WGS sequence"/>
</dbReference>
<gene>
    <name evidence="1" type="ORF">FDB51_16990</name>
</gene>
<reference evidence="1 2" key="1">
    <citation type="submission" date="2019-04" db="EMBL/GenBank/DDBJ databases">
        <title>Genome sequencing of Clostridium botulinum Groups I-IV and Clostridium butyricum.</title>
        <authorList>
            <person name="Brunt J."/>
            <person name="Van Vliet A.H.M."/>
            <person name="Stringer S.C."/>
            <person name="Carter A.T."/>
            <person name="Peck M.W."/>
        </authorList>
    </citation>
    <scope>NUCLEOTIDE SEQUENCE [LARGE SCALE GENOMIC DNA]</scope>
    <source>
        <strain evidence="1 2">CB-K-33E</strain>
    </source>
</reference>
<dbReference type="RefSeq" id="WP_061297713.1">
    <property type="nucleotide sequence ID" value="NZ_LFPD01000011.1"/>
</dbReference>
<proteinExistence type="predicted"/>
<evidence type="ECO:0000313" key="1">
    <source>
        <dbReference type="EMBL" id="NFN36764.1"/>
    </source>
</evidence>
<sequence>MSKFADISLGIAFFIVSIILWLYVRLISSDIPVNISKNEFVISLMSLLLFVILYSFYIKNSKRKIIGMLLLIPLGFWITDMVNAIKYNYQIYNTILSIIGFCITVYCIGVSIYKFIVYNKSHLSIFH</sequence>
<accession>A0A6B4FHF1</accession>